<evidence type="ECO:0000313" key="1">
    <source>
        <dbReference type="EMBL" id="KAJ2976935.1"/>
    </source>
</evidence>
<organism evidence="1 2">
    <name type="scientific">Xylaria curta</name>
    <dbReference type="NCBI Taxonomy" id="42375"/>
    <lineage>
        <taxon>Eukaryota</taxon>
        <taxon>Fungi</taxon>
        <taxon>Dikarya</taxon>
        <taxon>Ascomycota</taxon>
        <taxon>Pezizomycotina</taxon>
        <taxon>Sordariomycetes</taxon>
        <taxon>Xylariomycetidae</taxon>
        <taxon>Xylariales</taxon>
        <taxon>Xylariaceae</taxon>
        <taxon>Xylaria</taxon>
    </lineage>
</organism>
<accession>A0ACC1NCC3</accession>
<comment type="caution">
    <text evidence="1">The sequence shown here is derived from an EMBL/GenBank/DDBJ whole genome shotgun (WGS) entry which is preliminary data.</text>
</comment>
<name>A0ACC1NCC3_9PEZI</name>
<gene>
    <name evidence="1" type="ORF">NUW58_g7961</name>
</gene>
<dbReference type="Proteomes" id="UP001143856">
    <property type="component" value="Unassembled WGS sequence"/>
</dbReference>
<reference evidence="1" key="1">
    <citation type="submission" date="2022-10" db="EMBL/GenBank/DDBJ databases">
        <title>Genome Sequence of Xylaria curta.</title>
        <authorList>
            <person name="Buettner E."/>
        </authorList>
    </citation>
    <scope>NUCLEOTIDE SEQUENCE</scope>
    <source>
        <strain evidence="1">Babe10</strain>
    </source>
</reference>
<keyword evidence="2" id="KW-1185">Reference proteome</keyword>
<dbReference type="EMBL" id="JAPDGR010002233">
    <property type="protein sequence ID" value="KAJ2976935.1"/>
    <property type="molecule type" value="Genomic_DNA"/>
</dbReference>
<protein>
    <submittedName>
        <fullName evidence="1">Uncharacterized protein</fullName>
    </submittedName>
</protein>
<evidence type="ECO:0000313" key="2">
    <source>
        <dbReference type="Proteomes" id="UP001143856"/>
    </source>
</evidence>
<sequence>MASTSEPIAIVGTSCRFAGDVTSTSKLWDLLCNPSDLSREVPPGRFNARGFHHPEATHHGTTNSTRGYWLNLNPASFDAGFFGINPTEAAALDPQQRHLLEVVYEAMEDAGFSLAQYGGKAVGVFSGCMTNDYETLSAKDELSTSQYYAIGNSRMQLQSCRVIGSRG</sequence>
<proteinExistence type="predicted"/>